<protein>
    <recommendedName>
        <fullName evidence="2">Transcriptional regulator SbtR-like C-terminal domain-containing protein</fullName>
    </recommendedName>
</protein>
<proteinExistence type="predicted"/>
<evidence type="ECO:0000313" key="3">
    <source>
        <dbReference type="EMBL" id="GLY64249.1"/>
    </source>
</evidence>
<gene>
    <name evidence="3" type="ORF">Atai01_08680</name>
</gene>
<evidence type="ECO:0000256" key="1">
    <source>
        <dbReference type="SAM" id="MobiDB-lite"/>
    </source>
</evidence>
<name>A0A9W6QU52_9PSEU</name>
<dbReference type="RefSeq" id="WP_285485948.1">
    <property type="nucleotide sequence ID" value="NZ_BSTI01000002.1"/>
</dbReference>
<dbReference type="Gene3D" id="1.10.357.10">
    <property type="entry name" value="Tetracycline Repressor, domain 2"/>
    <property type="match status" value="1"/>
</dbReference>
<dbReference type="InterPro" id="IPR036271">
    <property type="entry name" value="Tet_transcr_reg_TetR-rel_C_sf"/>
</dbReference>
<dbReference type="SUPFAM" id="SSF48498">
    <property type="entry name" value="Tetracyclin repressor-like, C-terminal domain"/>
    <property type="match status" value="1"/>
</dbReference>
<feature type="region of interest" description="Disordered" evidence="1">
    <location>
        <begin position="1"/>
        <end position="23"/>
    </location>
</feature>
<dbReference type="EMBL" id="BSTI01000002">
    <property type="protein sequence ID" value="GLY64249.1"/>
    <property type="molecule type" value="Genomic_DNA"/>
</dbReference>
<organism evidence="3 4">
    <name type="scientific">Amycolatopsis taiwanensis</name>
    <dbReference type="NCBI Taxonomy" id="342230"/>
    <lineage>
        <taxon>Bacteria</taxon>
        <taxon>Bacillati</taxon>
        <taxon>Actinomycetota</taxon>
        <taxon>Actinomycetes</taxon>
        <taxon>Pseudonocardiales</taxon>
        <taxon>Pseudonocardiaceae</taxon>
        <taxon>Amycolatopsis</taxon>
    </lineage>
</organism>
<accession>A0A9W6QU52</accession>
<keyword evidence="4" id="KW-1185">Reference proteome</keyword>
<sequence length="116" mass="12426">MPQPTSSTRPDIAPASASSHQTRRLHDTALWRFLHRDENLADAQQRLHNLIAGLIADAARAGDLRSDTPPAELATYCLHALNAASSLPAKTAVSRLVTLVLDALRPTSAKRSARGA</sequence>
<dbReference type="Pfam" id="PF21597">
    <property type="entry name" value="TetR_C_43"/>
    <property type="match status" value="1"/>
</dbReference>
<evidence type="ECO:0000259" key="2">
    <source>
        <dbReference type="Pfam" id="PF21597"/>
    </source>
</evidence>
<evidence type="ECO:0000313" key="4">
    <source>
        <dbReference type="Proteomes" id="UP001165136"/>
    </source>
</evidence>
<comment type="caution">
    <text evidence="3">The sequence shown here is derived from an EMBL/GenBank/DDBJ whole genome shotgun (WGS) entry which is preliminary data.</text>
</comment>
<reference evidence="3" key="1">
    <citation type="submission" date="2023-03" db="EMBL/GenBank/DDBJ databases">
        <title>Amycolatopsis taiwanensis NBRC 103393.</title>
        <authorList>
            <person name="Ichikawa N."/>
            <person name="Sato H."/>
            <person name="Tonouchi N."/>
        </authorList>
    </citation>
    <scope>NUCLEOTIDE SEQUENCE</scope>
    <source>
        <strain evidence="3">NBRC 103393</strain>
    </source>
</reference>
<feature type="domain" description="Transcriptional regulator SbtR-like C-terminal" evidence="2">
    <location>
        <begin position="19"/>
        <end position="106"/>
    </location>
</feature>
<dbReference type="AlphaFoldDB" id="A0A9W6QU52"/>
<dbReference type="Proteomes" id="UP001165136">
    <property type="component" value="Unassembled WGS sequence"/>
</dbReference>
<dbReference type="InterPro" id="IPR049445">
    <property type="entry name" value="TetR_SbtR-like_C"/>
</dbReference>